<dbReference type="RefSeq" id="WP_191809437.1">
    <property type="nucleotide sequence ID" value="NZ_JACSPV010000001.1"/>
</dbReference>
<keyword evidence="2" id="KW-1185">Reference proteome</keyword>
<accession>A0ABR8VG46</accession>
<sequence>MKFRAFVQRKKTEKLTVVPIEYEDDTYQLLVAGSGEEAGKIVIDENGLLKRFVEFGEKRLFMVKSKEEN</sequence>
<gene>
    <name evidence="1" type="ORF">H9631_01310</name>
</gene>
<reference evidence="1 2" key="1">
    <citation type="submission" date="2020-08" db="EMBL/GenBank/DDBJ databases">
        <title>A Genomic Blueprint of the Chicken Gut Microbiome.</title>
        <authorList>
            <person name="Gilroy R."/>
            <person name="Ravi A."/>
            <person name="Getino M."/>
            <person name="Pursley I."/>
            <person name="Horton D.L."/>
            <person name="Alikhan N.-F."/>
            <person name="Baker D."/>
            <person name="Gharbi K."/>
            <person name="Hall N."/>
            <person name="Watson M."/>
            <person name="Adriaenssens E.M."/>
            <person name="Foster-Nyarko E."/>
            <person name="Jarju S."/>
            <person name="Secka A."/>
            <person name="Antonio M."/>
            <person name="Oren A."/>
            <person name="Chaudhuri R."/>
            <person name="La Ragione R.M."/>
            <person name="Hildebrand F."/>
            <person name="Pallen M.J."/>
        </authorList>
    </citation>
    <scope>NUCLEOTIDE SEQUENCE [LARGE SCALE GENOMIC DNA]</scope>
    <source>
        <strain evidence="1 2">Sa1BUA2</strain>
    </source>
</reference>
<comment type="caution">
    <text evidence="1">The sequence shown here is derived from an EMBL/GenBank/DDBJ whole genome shotgun (WGS) entry which is preliminary data.</text>
</comment>
<evidence type="ECO:0000313" key="2">
    <source>
        <dbReference type="Proteomes" id="UP000648182"/>
    </source>
</evidence>
<organism evidence="1 2">
    <name type="scientific">Bacillus norwichensis</name>
    <dbReference type="NCBI Taxonomy" id="2762217"/>
    <lineage>
        <taxon>Bacteria</taxon>
        <taxon>Bacillati</taxon>
        <taxon>Bacillota</taxon>
        <taxon>Bacilli</taxon>
        <taxon>Bacillales</taxon>
        <taxon>Bacillaceae</taxon>
        <taxon>Bacillus</taxon>
    </lineage>
</organism>
<dbReference type="Proteomes" id="UP000648182">
    <property type="component" value="Unassembled WGS sequence"/>
</dbReference>
<evidence type="ECO:0000313" key="1">
    <source>
        <dbReference type="EMBL" id="MBD8003708.1"/>
    </source>
</evidence>
<protein>
    <submittedName>
        <fullName evidence="1">Uncharacterized protein</fullName>
    </submittedName>
</protein>
<name>A0ABR8VG46_9BACI</name>
<dbReference type="EMBL" id="JACSPV010000001">
    <property type="protein sequence ID" value="MBD8003708.1"/>
    <property type="molecule type" value="Genomic_DNA"/>
</dbReference>
<proteinExistence type="predicted"/>